<evidence type="ECO:0000313" key="6">
    <source>
        <dbReference type="Proteomes" id="UP000192775"/>
    </source>
</evidence>
<keyword evidence="6" id="KW-1185">Reference proteome</keyword>
<keyword evidence="5" id="KW-0614">Plasmid</keyword>
<dbReference type="InterPro" id="IPR001647">
    <property type="entry name" value="HTH_TetR"/>
</dbReference>
<feature type="region of interest" description="Disordered" evidence="3">
    <location>
        <begin position="55"/>
        <end position="80"/>
    </location>
</feature>
<protein>
    <recommendedName>
        <fullName evidence="4">HTH tetR-type domain-containing protein</fullName>
    </recommendedName>
</protein>
<dbReference type="Proteomes" id="UP000192775">
    <property type="component" value="Plasmid unnamed1"/>
</dbReference>
<evidence type="ECO:0000259" key="4">
    <source>
        <dbReference type="PROSITE" id="PS50977"/>
    </source>
</evidence>
<name>A0A1X9LRB0_9MICO</name>
<geneLocation type="plasmid" evidence="5">
    <name>unnamed1</name>
</geneLocation>
<dbReference type="Gene3D" id="1.10.10.60">
    <property type="entry name" value="Homeodomain-like"/>
    <property type="match status" value="1"/>
</dbReference>
<dbReference type="GO" id="GO:0003700">
    <property type="term" value="F:DNA-binding transcription factor activity"/>
    <property type="evidence" value="ECO:0007669"/>
    <property type="project" value="TreeGrafter"/>
</dbReference>
<evidence type="ECO:0000256" key="1">
    <source>
        <dbReference type="ARBA" id="ARBA00023125"/>
    </source>
</evidence>
<organism evidence="5 6">
    <name type="scientific">Cnuibacter physcomitrellae</name>
    <dbReference type="NCBI Taxonomy" id="1619308"/>
    <lineage>
        <taxon>Bacteria</taxon>
        <taxon>Bacillati</taxon>
        <taxon>Actinomycetota</taxon>
        <taxon>Actinomycetes</taxon>
        <taxon>Micrococcales</taxon>
        <taxon>Microbacteriaceae</taxon>
        <taxon>Cnuibacter</taxon>
    </lineage>
</organism>
<keyword evidence="1 2" id="KW-0238">DNA-binding</keyword>
<dbReference type="GO" id="GO:0000976">
    <property type="term" value="F:transcription cis-regulatory region binding"/>
    <property type="evidence" value="ECO:0007669"/>
    <property type="project" value="TreeGrafter"/>
</dbReference>
<dbReference type="InterPro" id="IPR041678">
    <property type="entry name" value="TetR_C_16"/>
</dbReference>
<dbReference type="SUPFAM" id="SSF46689">
    <property type="entry name" value="Homeodomain-like"/>
    <property type="match status" value="1"/>
</dbReference>
<dbReference type="InterPro" id="IPR009057">
    <property type="entry name" value="Homeodomain-like_sf"/>
</dbReference>
<feature type="compositionally biased region" description="Basic and acidic residues" evidence="3">
    <location>
        <begin position="55"/>
        <end position="64"/>
    </location>
</feature>
<evidence type="ECO:0000313" key="5">
    <source>
        <dbReference type="EMBL" id="ARJ07725.1"/>
    </source>
</evidence>
<dbReference type="Pfam" id="PF00440">
    <property type="entry name" value="TetR_N"/>
    <property type="match status" value="1"/>
</dbReference>
<dbReference type="Pfam" id="PF17920">
    <property type="entry name" value="TetR_C_16"/>
    <property type="match status" value="1"/>
</dbReference>
<sequence length="264" mass="28496">MPMPTATPHFVCRGGGAVDSRAADMRGFSRVGRGGCRDFIIRIIPRVRNTPSEEYYRRMSEAGEQRGPARPSGRRGGDSVTRNDILDAALTLFARLGYDATSVRAIAAEAGVDPALVRHFFGGKETLFATAMAQRSEIPDRFAAAFKGDPDRLGRRVAGAYLGLWEDTSTRPLLLALARSATTSDAAGLMLQEILGGRITGGDQTTTAFPELSRPIILAASQLLGVAFARYVLRVPQLAELDLDELVDDIAPTIQRYLSSPSSR</sequence>
<dbReference type="Gene3D" id="1.10.357.10">
    <property type="entry name" value="Tetracycline Repressor, domain 2"/>
    <property type="match status" value="1"/>
</dbReference>
<gene>
    <name evidence="5" type="ORF">B5808_20070</name>
</gene>
<dbReference type="PANTHER" id="PTHR30055:SF235">
    <property type="entry name" value="TRANSCRIPTIONAL REGULATORY PROTEIN"/>
    <property type="match status" value="1"/>
</dbReference>
<dbReference type="InterPro" id="IPR050109">
    <property type="entry name" value="HTH-type_TetR-like_transc_reg"/>
</dbReference>
<feature type="DNA-binding region" description="H-T-H motif" evidence="2">
    <location>
        <begin position="102"/>
        <end position="121"/>
    </location>
</feature>
<dbReference type="KEGG" id="cphy:B5808_20070"/>
<dbReference type="PANTHER" id="PTHR30055">
    <property type="entry name" value="HTH-TYPE TRANSCRIPTIONAL REGULATOR RUTR"/>
    <property type="match status" value="1"/>
</dbReference>
<dbReference type="EMBL" id="CP020716">
    <property type="protein sequence ID" value="ARJ07725.1"/>
    <property type="molecule type" value="Genomic_DNA"/>
</dbReference>
<proteinExistence type="predicted"/>
<accession>A0A1X9LRB0</accession>
<dbReference type="PRINTS" id="PR00455">
    <property type="entry name" value="HTHTETR"/>
</dbReference>
<reference evidence="5 6" key="1">
    <citation type="submission" date="2017-04" db="EMBL/GenBank/DDBJ databases">
        <authorList>
            <person name="Afonso C.L."/>
            <person name="Miller P.J."/>
            <person name="Scott M.A."/>
            <person name="Spackman E."/>
            <person name="Goraichik I."/>
            <person name="Dimitrov K.M."/>
            <person name="Suarez D.L."/>
            <person name="Swayne D.E."/>
        </authorList>
    </citation>
    <scope>NUCLEOTIDE SEQUENCE [LARGE SCALE GENOMIC DNA]</scope>
    <source>
        <strain evidence="6">XA(T)</strain>
        <plasmid evidence="6">Plasmid unnamed1</plasmid>
    </source>
</reference>
<dbReference type="AlphaFoldDB" id="A0A1X9LRB0"/>
<evidence type="ECO:0000256" key="3">
    <source>
        <dbReference type="SAM" id="MobiDB-lite"/>
    </source>
</evidence>
<feature type="domain" description="HTH tetR-type" evidence="4">
    <location>
        <begin position="79"/>
        <end position="139"/>
    </location>
</feature>
<dbReference type="PROSITE" id="PS50977">
    <property type="entry name" value="HTH_TETR_2"/>
    <property type="match status" value="1"/>
</dbReference>
<dbReference type="SUPFAM" id="SSF48498">
    <property type="entry name" value="Tetracyclin repressor-like, C-terminal domain"/>
    <property type="match status" value="1"/>
</dbReference>
<dbReference type="InterPro" id="IPR036271">
    <property type="entry name" value="Tet_transcr_reg_TetR-rel_C_sf"/>
</dbReference>
<evidence type="ECO:0000256" key="2">
    <source>
        <dbReference type="PROSITE-ProRule" id="PRU00335"/>
    </source>
</evidence>